<keyword evidence="5" id="KW-1185">Reference proteome</keyword>
<evidence type="ECO:0000256" key="2">
    <source>
        <dbReference type="SAM" id="Phobius"/>
    </source>
</evidence>
<dbReference type="AlphaFoldDB" id="A0A9P5UCN4"/>
<feature type="transmembrane region" description="Helical" evidence="2">
    <location>
        <begin position="185"/>
        <end position="208"/>
    </location>
</feature>
<comment type="caution">
    <text evidence="4">The sequence shown here is derived from an EMBL/GenBank/DDBJ whole genome shotgun (WGS) entry which is preliminary data.</text>
</comment>
<accession>A0A9P5UCN4</accession>
<evidence type="ECO:0000313" key="4">
    <source>
        <dbReference type="EMBL" id="KAF9074311.1"/>
    </source>
</evidence>
<dbReference type="OrthoDB" id="2962003at2759"/>
<evidence type="ECO:0000256" key="3">
    <source>
        <dbReference type="SAM" id="SignalP"/>
    </source>
</evidence>
<gene>
    <name evidence="4" type="ORF">BDP27DRAFT_1416200</name>
</gene>
<proteinExistence type="predicted"/>
<sequence>MIVCFVLVLIFGFAAARPQASVTLPEFIPTTSGQNPTSVIGTEWAQPIGTASDGSATTFILENPFTETGLVGTGVLTTVTTTGIETVVVSASGWEETITGTSLPGGVHCFFTASSSGECDQMQVLDDGTTSTVTLTGDEITKVLPVTALLPIFTRTVTDSTIIIESGTPTATPAATTSEKSRNNILGPLLGGLLGGLVALAGVILAAVKFIRSRRRNILDYSDRPLAVESAIEPFTASGTSNRNVTKVTHPAGILAPPSPIPQKTSRSQENVGAVHMTIQHQLEESPPQGNPSEEYPRRANSVSGTLPPSYDQLFFVDRE</sequence>
<evidence type="ECO:0008006" key="6">
    <source>
        <dbReference type="Google" id="ProtNLM"/>
    </source>
</evidence>
<evidence type="ECO:0000313" key="5">
    <source>
        <dbReference type="Proteomes" id="UP000772434"/>
    </source>
</evidence>
<keyword evidence="2" id="KW-0472">Membrane</keyword>
<reference evidence="4" key="1">
    <citation type="submission" date="2020-11" db="EMBL/GenBank/DDBJ databases">
        <authorList>
            <consortium name="DOE Joint Genome Institute"/>
            <person name="Ahrendt S."/>
            <person name="Riley R."/>
            <person name="Andreopoulos W."/>
            <person name="Labutti K."/>
            <person name="Pangilinan J."/>
            <person name="Ruiz-Duenas F.J."/>
            <person name="Barrasa J.M."/>
            <person name="Sanchez-Garcia M."/>
            <person name="Camarero S."/>
            <person name="Miyauchi S."/>
            <person name="Serrano A."/>
            <person name="Linde D."/>
            <person name="Babiker R."/>
            <person name="Drula E."/>
            <person name="Ayuso-Fernandez I."/>
            <person name="Pacheco R."/>
            <person name="Padilla G."/>
            <person name="Ferreira P."/>
            <person name="Barriuso J."/>
            <person name="Kellner H."/>
            <person name="Castanera R."/>
            <person name="Alfaro M."/>
            <person name="Ramirez L."/>
            <person name="Pisabarro A.G."/>
            <person name="Kuo A."/>
            <person name="Tritt A."/>
            <person name="Lipzen A."/>
            <person name="He G."/>
            <person name="Yan M."/>
            <person name="Ng V."/>
            <person name="Cullen D."/>
            <person name="Martin F."/>
            <person name="Rosso M.-N."/>
            <person name="Henrissat B."/>
            <person name="Hibbett D."/>
            <person name="Martinez A.T."/>
            <person name="Grigoriev I.V."/>
        </authorList>
    </citation>
    <scope>NUCLEOTIDE SEQUENCE</scope>
    <source>
        <strain evidence="4">AH 40177</strain>
    </source>
</reference>
<name>A0A9P5UCN4_9AGAR</name>
<protein>
    <recommendedName>
        <fullName evidence="6">Transmembrane protein</fullName>
    </recommendedName>
</protein>
<keyword evidence="3" id="KW-0732">Signal</keyword>
<feature type="compositionally biased region" description="Polar residues" evidence="1">
    <location>
        <begin position="262"/>
        <end position="271"/>
    </location>
</feature>
<feature type="signal peptide" evidence="3">
    <location>
        <begin position="1"/>
        <end position="16"/>
    </location>
</feature>
<dbReference type="EMBL" id="JADNRY010000013">
    <property type="protein sequence ID" value="KAF9074311.1"/>
    <property type="molecule type" value="Genomic_DNA"/>
</dbReference>
<organism evidence="4 5">
    <name type="scientific">Rhodocollybia butyracea</name>
    <dbReference type="NCBI Taxonomy" id="206335"/>
    <lineage>
        <taxon>Eukaryota</taxon>
        <taxon>Fungi</taxon>
        <taxon>Dikarya</taxon>
        <taxon>Basidiomycota</taxon>
        <taxon>Agaricomycotina</taxon>
        <taxon>Agaricomycetes</taxon>
        <taxon>Agaricomycetidae</taxon>
        <taxon>Agaricales</taxon>
        <taxon>Marasmiineae</taxon>
        <taxon>Omphalotaceae</taxon>
        <taxon>Rhodocollybia</taxon>
    </lineage>
</organism>
<feature type="region of interest" description="Disordered" evidence="1">
    <location>
        <begin position="250"/>
        <end position="312"/>
    </location>
</feature>
<evidence type="ECO:0000256" key="1">
    <source>
        <dbReference type="SAM" id="MobiDB-lite"/>
    </source>
</evidence>
<keyword evidence="2" id="KW-0812">Transmembrane</keyword>
<feature type="chain" id="PRO_5040205461" description="Transmembrane protein" evidence="3">
    <location>
        <begin position="17"/>
        <end position="320"/>
    </location>
</feature>
<dbReference type="Proteomes" id="UP000772434">
    <property type="component" value="Unassembled WGS sequence"/>
</dbReference>
<keyword evidence="2" id="KW-1133">Transmembrane helix</keyword>